<accession>A0A382YGM0</accession>
<dbReference type="EMBL" id="UINC01175704">
    <property type="protein sequence ID" value="SVD82467.1"/>
    <property type="molecule type" value="Genomic_DNA"/>
</dbReference>
<name>A0A382YGM0_9ZZZZ</name>
<sequence>MGKIIEAAQPSVPLALSLRPLSHGCPVGGWLFSPIEPEYFSN</sequence>
<dbReference type="AlphaFoldDB" id="A0A382YGM0"/>
<evidence type="ECO:0000313" key="1">
    <source>
        <dbReference type="EMBL" id="SVD82467.1"/>
    </source>
</evidence>
<organism evidence="1">
    <name type="scientific">marine metagenome</name>
    <dbReference type="NCBI Taxonomy" id="408172"/>
    <lineage>
        <taxon>unclassified sequences</taxon>
        <taxon>metagenomes</taxon>
        <taxon>ecological metagenomes</taxon>
    </lineage>
</organism>
<proteinExistence type="predicted"/>
<reference evidence="1" key="1">
    <citation type="submission" date="2018-05" db="EMBL/GenBank/DDBJ databases">
        <authorList>
            <person name="Lanie J.A."/>
            <person name="Ng W.-L."/>
            <person name="Kazmierczak K.M."/>
            <person name="Andrzejewski T.M."/>
            <person name="Davidsen T.M."/>
            <person name="Wayne K.J."/>
            <person name="Tettelin H."/>
            <person name="Glass J.I."/>
            <person name="Rusch D."/>
            <person name="Podicherti R."/>
            <person name="Tsui H.-C.T."/>
            <person name="Winkler M.E."/>
        </authorList>
    </citation>
    <scope>NUCLEOTIDE SEQUENCE</scope>
</reference>
<feature type="non-terminal residue" evidence="1">
    <location>
        <position position="42"/>
    </location>
</feature>
<gene>
    <name evidence="1" type="ORF">METZ01_LOCUS435321</name>
</gene>
<protein>
    <submittedName>
        <fullName evidence="1">Uncharacterized protein</fullName>
    </submittedName>
</protein>